<dbReference type="SUPFAM" id="SSF54593">
    <property type="entry name" value="Glyoxalase/Bleomycin resistance protein/Dihydroxybiphenyl dioxygenase"/>
    <property type="match status" value="2"/>
</dbReference>
<name>A0A4Y4DTL8_CELCE</name>
<dbReference type="Proteomes" id="UP000316659">
    <property type="component" value="Unassembled WGS sequence"/>
</dbReference>
<feature type="region of interest" description="Disordered" evidence="1">
    <location>
        <begin position="260"/>
        <end position="284"/>
    </location>
</feature>
<dbReference type="Pfam" id="PF18029">
    <property type="entry name" value="Glyoxalase_6"/>
    <property type="match status" value="1"/>
</dbReference>
<feature type="domain" description="VOC" evidence="2">
    <location>
        <begin position="7"/>
        <end position="114"/>
    </location>
</feature>
<evidence type="ECO:0000313" key="3">
    <source>
        <dbReference type="EMBL" id="GED08023.1"/>
    </source>
</evidence>
<evidence type="ECO:0000256" key="1">
    <source>
        <dbReference type="SAM" id="MobiDB-lite"/>
    </source>
</evidence>
<comment type="caution">
    <text evidence="3">The sequence shown here is derived from an EMBL/GenBank/DDBJ whole genome shotgun (WGS) entry which is preliminary data.</text>
</comment>
<dbReference type="Gene3D" id="3.10.180.10">
    <property type="entry name" value="2,3-Dihydroxybiphenyl 1,2-Dioxygenase, domain 1"/>
    <property type="match status" value="2"/>
</dbReference>
<dbReference type="PANTHER" id="PTHR33993">
    <property type="entry name" value="GLYOXALASE-RELATED"/>
    <property type="match status" value="1"/>
</dbReference>
<dbReference type="InterPro" id="IPR041581">
    <property type="entry name" value="Glyoxalase_6"/>
</dbReference>
<organism evidence="3 4">
    <name type="scientific">Cellulosimicrobium cellulans</name>
    <name type="common">Arthrobacter luteus</name>
    <dbReference type="NCBI Taxonomy" id="1710"/>
    <lineage>
        <taxon>Bacteria</taxon>
        <taxon>Bacillati</taxon>
        <taxon>Actinomycetota</taxon>
        <taxon>Actinomycetes</taxon>
        <taxon>Micrococcales</taxon>
        <taxon>Promicromonosporaceae</taxon>
        <taxon>Cellulosimicrobium</taxon>
    </lineage>
</organism>
<dbReference type="PANTHER" id="PTHR33993:SF14">
    <property type="entry name" value="GB|AAF24581.1"/>
    <property type="match status" value="1"/>
</dbReference>
<reference evidence="3 4" key="1">
    <citation type="submission" date="2019-06" db="EMBL/GenBank/DDBJ databases">
        <title>Whole genome shotgun sequence of Cellulosimicrobium cellulans NBRC 15516.</title>
        <authorList>
            <person name="Hosoyama A."/>
            <person name="Uohara A."/>
            <person name="Ohji S."/>
            <person name="Ichikawa N."/>
        </authorList>
    </citation>
    <scope>NUCLEOTIDE SEQUENCE [LARGE SCALE GENOMIC DNA]</scope>
    <source>
        <strain evidence="3 4">NBRC 15516</strain>
    </source>
</reference>
<sequence>MRRTAGSPRWLTLATTDPEAAAAYYASLFGWRFEVTSGPAGVTATCPVDHVRIGPMDIDESEGWTTHFEVTDLAAAVQIIRDAGGYVGPVRSGHSAEFVHALDPNGAALALRDPGRGVLSSIPGRRRALAWSDLHTRSYEPALQFYSRLFHYTYLAVDSPRTPYSMFHALDGGELIGGIQLNTALPESVPAYWLPWLNAADADRAVDRAVDLGSTVLTPVTDGVFGRMGIVKSPWGEVFGVVDESVHRPAVPSSPGAVALGGAGTHAPTPGASAAMGTDPTFPW</sequence>
<feature type="compositionally biased region" description="Low complexity" evidence="1">
    <location>
        <begin position="265"/>
        <end position="275"/>
    </location>
</feature>
<evidence type="ECO:0000313" key="4">
    <source>
        <dbReference type="Proteomes" id="UP000316659"/>
    </source>
</evidence>
<dbReference type="EMBL" id="BJNZ01000001">
    <property type="protein sequence ID" value="GED08023.1"/>
    <property type="molecule type" value="Genomic_DNA"/>
</dbReference>
<gene>
    <name evidence="3" type="ORF">CCE02nite_00220</name>
</gene>
<dbReference type="PROSITE" id="PS51819">
    <property type="entry name" value="VOC"/>
    <property type="match status" value="1"/>
</dbReference>
<evidence type="ECO:0000259" key="2">
    <source>
        <dbReference type="PROSITE" id="PS51819"/>
    </source>
</evidence>
<protein>
    <submittedName>
        <fullName evidence="3">Hydroxylase</fullName>
    </submittedName>
</protein>
<dbReference type="AlphaFoldDB" id="A0A4Y4DTL8"/>
<dbReference type="InterPro" id="IPR052164">
    <property type="entry name" value="Anthracycline_SecMetBiosynth"/>
</dbReference>
<dbReference type="InterPro" id="IPR029068">
    <property type="entry name" value="Glyas_Bleomycin-R_OHBP_Dase"/>
</dbReference>
<proteinExistence type="predicted"/>
<dbReference type="InterPro" id="IPR037523">
    <property type="entry name" value="VOC_core"/>
</dbReference>
<accession>A0A4Y4DTL8</accession>